<organism evidence="3 4">
    <name type="scientific">Gracilimonas mengyeensis</name>
    <dbReference type="NCBI Taxonomy" id="1302730"/>
    <lineage>
        <taxon>Bacteria</taxon>
        <taxon>Pseudomonadati</taxon>
        <taxon>Balneolota</taxon>
        <taxon>Balneolia</taxon>
        <taxon>Balneolales</taxon>
        <taxon>Balneolaceae</taxon>
        <taxon>Gracilimonas</taxon>
    </lineage>
</organism>
<name>A0A521E3I8_9BACT</name>
<dbReference type="OrthoDB" id="1525065at2"/>
<dbReference type="InterPro" id="IPR053853">
    <property type="entry name" value="FitA-like_RHH"/>
</dbReference>
<feature type="coiled-coil region" evidence="1">
    <location>
        <begin position="11"/>
        <end position="38"/>
    </location>
</feature>
<dbReference type="EMBL" id="FXTP01000010">
    <property type="protein sequence ID" value="SMO78499.1"/>
    <property type="molecule type" value="Genomic_DNA"/>
</dbReference>
<evidence type="ECO:0000259" key="2">
    <source>
        <dbReference type="Pfam" id="PF22513"/>
    </source>
</evidence>
<sequence length="78" mass="9048">MPDVLVRNIEEKTLNNLKKRAERNNRSLQAELKSLLELYAGPELEETKSMVRDVYMRYKATGKKFSDSAEDLSKDREG</sequence>
<keyword evidence="4" id="KW-1185">Reference proteome</keyword>
<protein>
    <recommendedName>
        <fullName evidence="2">Antitoxin FitA-like ribbon-helix-helix domain-containing protein</fullName>
    </recommendedName>
</protein>
<accession>A0A521E3I8</accession>
<dbReference type="Proteomes" id="UP000317557">
    <property type="component" value="Unassembled WGS sequence"/>
</dbReference>
<feature type="domain" description="Antitoxin FitA-like ribbon-helix-helix" evidence="2">
    <location>
        <begin position="3"/>
        <end position="37"/>
    </location>
</feature>
<evidence type="ECO:0000313" key="4">
    <source>
        <dbReference type="Proteomes" id="UP000317557"/>
    </source>
</evidence>
<dbReference type="GO" id="GO:0006355">
    <property type="term" value="P:regulation of DNA-templated transcription"/>
    <property type="evidence" value="ECO:0007669"/>
    <property type="project" value="InterPro"/>
</dbReference>
<evidence type="ECO:0000256" key="1">
    <source>
        <dbReference type="SAM" id="Coils"/>
    </source>
</evidence>
<dbReference type="AlphaFoldDB" id="A0A521E3I8"/>
<dbReference type="SUPFAM" id="SSF47598">
    <property type="entry name" value="Ribbon-helix-helix"/>
    <property type="match status" value="1"/>
</dbReference>
<dbReference type="InterPro" id="IPR010985">
    <property type="entry name" value="Ribbon_hlx_hlx"/>
</dbReference>
<keyword evidence="1" id="KW-0175">Coiled coil</keyword>
<gene>
    <name evidence="3" type="ORF">SAMN06265219_110121</name>
</gene>
<proteinExistence type="predicted"/>
<dbReference type="RefSeq" id="WP_142454935.1">
    <property type="nucleotide sequence ID" value="NZ_FXTP01000010.1"/>
</dbReference>
<reference evidence="3 4" key="1">
    <citation type="submission" date="2017-05" db="EMBL/GenBank/DDBJ databases">
        <authorList>
            <person name="Varghese N."/>
            <person name="Submissions S."/>
        </authorList>
    </citation>
    <scope>NUCLEOTIDE SEQUENCE [LARGE SCALE GENOMIC DNA]</scope>
    <source>
        <strain evidence="3 4">DSM 21985</strain>
    </source>
</reference>
<evidence type="ECO:0000313" key="3">
    <source>
        <dbReference type="EMBL" id="SMO78499.1"/>
    </source>
</evidence>
<dbReference type="Pfam" id="PF22513">
    <property type="entry name" value="FitA-like_RHH"/>
    <property type="match status" value="1"/>
</dbReference>